<evidence type="ECO:0000313" key="1">
    <source>
        <dbReference type="EMBL" id="CAK9002943.1"/>
    </source>
</evidence>
<organism evidence="1 2">
    <name type="scientific">Durusdinium trenchii</name>
    <dbReference type="NCBI Taxonomy" id="1381693"/>
    <lineage>
        <taxon>Eukaryota</taxon>
        <taxon>Sar</taxon>
        <taxon>Alveolata</taxon>
        <taxon>Dinophyceae</taxon>
        <taxon>Suessiales</taxon>
        <taxon>Symbiodiniaceae</taxon>
        <taxon>Durusdinium</taxon>
    </lineage>
</organism>
<name>A0ABP0IK10_9DINO</name>
<reference evidence="1 2" key="1">
    <citation type="submission" date="2024-02" db="EMBL/GenBank/DDBJ databases">
        <authorList>
            <person name="Chen Y."/>
            <person name="Shah S."/>
            <person name="Dougan E. K."/>
            <person name="Thang M."/>
            <person name="Chan C."/>
        </authorList>
    </citation>
    <scope>NUCLEOTIDE SEQUENCE [LARGE SCALE GENOMIC DNA]</scope>
</reference>
<dbReference type="Proteomes" id="UP001642484">
    <property type="component" value="Unassembled WGS sequence"/>
</dbReference>
<dbReference type="EMBL" id="CAXAMN010003113">
    <property type="protein sequence ID" value="CAK9002943.1"/>
    <property type="molecule type" value="Genomic_DNA"/>
</dbReference>
<comment type="caution">
    <text evidence="1">The sequence shown here is derived from an EMBL/GenBank/DDBJ whole genome shotgun (WGS) entry which is preliminary data.</text>
</comment>
<sequence>MHVAGSNGEESEPHHAPLLARHAPLPRLLLRWATWFLALLLLLLVPWRPSFSGHQLRPSAPNPLTIQLSSPEMSTSLCVVNVAQIVARLSNQGALINTLVNVCDYKAIRRRRRGPVTEEEKQRCANFLMLTIINTDLIAGLITASLTACSQSLNVPANCATNIASMVGMTVLLAQAGLQIELDCVDNRNISQKVDAAAAELEDIKLDVKRSAYEFLADHGVRTGVLPASPAVPKNTVYSNTALCFGCITLIGSFTMRLGVVLADAVSTCPHTEGIGPKDCALDMMSVLGLLSVIIRFSGLASNACVAIVGDSNPTGQCVVASSSIPAAAFSLTAAAGNVEAACNLDGWDPAQWPLQKQTGELLDNGDVILPIV</sequence>
<keyword evidence="2" id="KW-1185">Reference proteome</keyword>
<gene>
    <name evidence="1" type="ORF">CCMP2556_LOCUS7080</name>
</gene>
<accession>A0ABP0IK10</accession>
<proteinExistence type="predicted"/>
<protein>
    <submittedName>
        <fullName evidence="1">Uncharacterized protein</fullName>
    </submittedName>
</protein>
<evidence type="ECO:0000313" key="2">
    <source>
        <dbReference type="Proteomes" id="UP001642484"/>
    </source>
</evidence>